<organism evidence="2 3">
    <name type="scientific">Floricoccus tropicus</name>
    <dbReference type="NCBI Taxonomy" id="1859473"/>
    <lineage>
        <taxon>Bacteria</taxon>
        <taxon>Bacillati</taxon>
        <taxon>Bacillota</taxon>
        <taxon>Bacilli</taxon>
        <taxon>Lactobacillales</taxon>
        <taxon>Streptococcaceae</taxon>
        <taxon>Floricoccus</taxon>
    </lineage>
</organism>
<dbReference type="InterPro" id="IPR030395">
    <property type="entry name" value="GP_PDE_dom"/>
</dbReference>
<dbReference type="PANTHER" id="PTHR46211:SF1">
    <property type="entry name" value="GLYCEROPHOSPHODIESTER PHOSPHODIESTERASE, CYTOPLASMIC"/>
    <property type="match status" value="1"/>
</dbReference>
<dbReference type="STRING" id="1859473.BG261_06265"/>
<dbReference type="PROSITE" id="PS51704">
    <property type="entry name" value="GP_PDE"/>
    <property type="match status" value="1"/>
</dbReference>
<sequence length="246" mass="28634">MQIFAHRGSKSNRPENTLAAFEEAVRVGADGIELDVHLTRDGEIVVIHDESINRTSNGHGFVRNLTLSEIQKFDAGSWFDKKYKNEKIPSLKEVLELLKELDFKGILNIEIKTDKYYYPGIEEKVSELMLKKNYPFSHIYCSFNYKSLELLHDLEPDTELAYLAKNEKDRIIRGLDSPFANTIHPRVDWLYKNIDKLDKSEKFFRIWTINSDLDIKIALSSLNVLGIMTDYPERAVKIRNEYKKES</sequence>
<dbReference type="GO" id="GO:0006629">
    <property type="term" value="P:lipid metabolic process"/>
    <property type="evidence" value="ECO:0007669"/>
    <property type="project" value="InterPro"/>
</dbReference>
<dbReference type="EMBL" id="MKIR01000024">
    <property type="protein sequence ID" value="OFI48745.1"/>
    <property type="molecule type" value="Genomic_DNA"/>
</dbReference>
<protein>
    <submittedName>
        <fullName evidence="2">Glycerophosphodiester phosphodiesterase</fullName>
    </submittedName>
</protein>
<dbReference type="CDD" id="cd08563">
    <property type="entry name" value="GDPD_TtGDE_like"/>
    <property type="match status" value="1"/>
</dbReference>
<name>A0A1E8GKF9_9LACT</name>
<dbReference type="GO" id="GO:0008081">
    <property type="term" value="F:phosphoric diester hydrolase activity"/>
    <property type="evidence" value="ECO:0007669"/>
    <property type="project" value="InterPro"/>
</dbReference>
<keyword evidence="3" id="KW-1185">Reference proteome</keyword>
<feature type="domain" description="GP-PDE" evidence="1">
    <location>
        <begin position="1"/>
        <end position="239"/>
    </location>
</feature>
<dbReference type="PANTHER" id="PTHR46211">
    <property type="entry name" value="GLYCEROPHOSPHORYL DIESTER PHOSPHODIESTERASE"/>
    <property type="match status" value="1"/>
</dbReference>
<proteinExistence type="predicted"/>
<dbReference type="Pfam" id="PF03009">
    <property type="entry name" value="GDPD"/>
    <property type="match status" value="1"/>
</dbReference>
<gene>
    <name evidence="2" type="ORF">BG261_06265</name>
</gene>
<evidence type="ECO:0000259" key="1">
    <source>
        <dbReference type="PROSITE" id="PS51704"/>
    </source>
</evidence>
<comment type="caution">
    <text evidence="2">The sequence shown here is derived from an EMBL/GenBank/DDBJ whole genome shotgun (WGS) entry which is preliminary data.</text>
</comment>
<dbReference type="InterPro" id="IPR017946">
    <property type="entry name" value="PLC-like_Pdiesterase_TIM-brl"/>
</dbReference>
<dbReference type="Proteomes" id="UP000178622">
    <property type="component" value="Unassembled WGS sequence"/>
</dbReference>
<accession>A0A1E8GKF9</accession>
<evidence type="ECO:0000313" key="2">
    <source>
        <dbReference type="EMBL" id="OFI48745.1"/>
    </source>
</evidence>
<dbReference type="AlphaFoldDB" id="A0A1E8GKF9"/>
<dbReference type="Gene3D" id="3.20.20.190">
    <property type="entry name" value="Phosphatidylinositol (PI) phosphodiesterase"/>
    <property type="match status" value="1"/>
</dbReference>
<reference evidence="3" key="1">
    <citation type="submission" date="2016-09" db="EMBL/GenBank/DDBJ databases">
        <title>Draft genome sequence of a novel species of the family Streptococcaceae isolated from flowers.</title>
        <authorList>
            <person name="Chuah L.-O."/>
            <person name="Yap K.-P."/>
            <person name="Thong K.L."/>
            <person name="Liong M.T."/>
            <person name="Ahmad R."/>
            <person name="Rusul G."/>
        </authorList>
    </citation>
    <scope>NUCLEOTIDE SEQUENCE [LARGE SCALE GENOMIC DNA]</scope>
    <source>
        <strain evidence="3">DF1</strain>
    </source>
</reference>
<evidence type="ECO:0000313" key="3">
    <source>
        <dbReference type="Proteomes" id="UP000178622"/>
    </source>
</evidence>
<dbReference type="SUPFAM" id="SSF51695">
    <property type="entry name" value="PLC-like phosphodiesterases"/>
    <property type="match status" value="1"/>
</dbReference>